<dbReference type="InterPro" id="IPR027417">
    <property type="entry name" value="P-loop_NTPase"/>
</dbReference>
<dbReference type="NCBIfam" id="TIGR00313">
    <property type="entry name" value="cobQ"/>
    <property type="match status" value="1"/>
</dbReference>
<accession>A0A5C1Q7Q2</accession>
<dbReference type="NCBIfam" id="NF001989">
    <property type="entry name" value="PRK00784.1"/>
    <property type="match status" value="1"/>
</dbReference>
<dbReference type="InterPro" id="IPR011698">
    <property type="entry name" value="GATase_3"/>
</dbReference>
<dbReference type="AlphaFoldDB" id="A0A5C1Q7Q2"/>
<dbReference type="OrthoDB" id="9808302at2"/>
<dbReference type="InterPro" id="IPR029062">
    <property type="entry name" value="Class_I_gatase-like"/>
</dbReference>
<dbReference type="Pfam" id="PF01656">
    <property type="entry name" value="CbiA"/>
    <property type="match status" value="1"/>
</dbReference>
<reference evidence="7 8" key="1">
    <citation type="submission" date="2019-02" db="EMBL/GenBank/DDBJ databases">
        <authorList>
            <person name="Fomenkov A."/>
            <person name="Dubinina G."/>
            <person name="Grabovich M."/>
            <person name="Vincze T."/>
            <person name="Roberts R.J."/>
        </authorList>
    </citation>
    <scope>NUCLEOTIDE SEQUENCE [LARGE SCALE GENOMIC DNA]</scope>
    <source>
        <strain evidence="7 8">P</strain>
    </source>
</reference>
<evidence type="ECO:0000256" key="4">
    <source>
        <dbReference type="HAMAP-Rule" id="MF_00028"/>
    </source>
</evidence>
<dbReference type="InterPro" id="IPR002586">
    <property type="entry name" value="CobQ/CobB/MinD/ParA_Nub-bd_dom"/>
</dbReference>
<dbReference type="InterPro" id="IPR004459">
    <property type="entry name" value="CobQ_synth"/>
</dbReference>
<dbReference type="GO" id="GO:0009236">
    <property type="term" value="P:cobalamin biosynthetic process"/>
    <property type="evidence" value="ECO:0007669"/>
    <property type="project" value="UniProtKB-UniRule"/>
</dbReference>
<dbReference type="UniPathway" id="UPA00148"/>
<organism evidence="7 8">
    <name type="scientific">Thiospirochaeta perfilievii</name>
    <dbReference type="NCBI Taxonomy" id="252967"/>
    <lineage>
        <taxon>Bacteria</taxon>
        <taxon>Pseudomonadati</taxon>
        <taxon>Spirochaetota</taxon>
        <taxon>Spirochaetia</taxon>
        <taxon>Spirochaetales</taxon>
        <taxon>Spirochaetaceae</taxon>
        <taxon>Thiospirochaeta</taxon>
    </lineage>
</organism>
<dbReference type="PANTHER" id="PTHR21343">
    <property type="entry name" value="DETHIOBIOTIN SYNTHETASE"/>
    <property type="match status" value="1"/>
</dbReference>
<dbReference type="CDD" id="cd01750">
    <property type="entry name" value="GATase1_CobQ"/>
    <property type="match status" value="1"/>
</dbReference>
<dbReference type="Proteomes" id="UP000323824">
    <property type="component" value="Chromosome"/>
</dbReference>
<gene>
    <name evidence="4" type="primary">cobQ</name>
    <name evidence="7" type="ORF">EW093_05105</name>
</gene>
<dbReference type="CDD" id="cd05389">
    <property type="entry name" value="CobQ_N"/>
    <property type="match status" value="1"/>
</dbReference>
<comment type="similarity">
    <text evidence="4">Belongs to the CobB/CobQ family. CobQ subfamily.</text>
</comment>
<evidence type="ECO:0000313" key="8">
    <source>
        <dbReference type="Proteomes" id="UP000323824"/>
    </source>
</evidence>
<reference evidence="7 8" key="2">
    <citation type="submission" date="2019-09" db="EMBL/GenBank/DDBJ databases">
        <title>Complete Genome Sequence and Methylome Analysis of free living Spirochaetas.</title>
        <authorList>
            <person name="Leshcheva N."/>
            <person name="Mikheeva N."/>
        </authorList>
    </citation>
    <scope>NUCLEOTIDE SEQUENCE [LARGE SCALE GENOMIC DNA]</scope>
    <source>
        <strain evidence="7 8">P</strain>
    </source>
</reference>
<dbReference type="GO" id="GO:0015420">
    <property type="term" value="F:ABC-type vitamin B12 transporter activity"/>
    <property type="evidence" value="ECO:0007669"/>
    <property type="project" value="UniProtKB-UniRule"/>
</dbReference>
<evidence type="ECO:0000256" key="3">
    <source>
        <dbReference type="ARBA" id="ARBA00022962"/>
    </source>
</evidence>
<evidence type="ECO:0000313" key="7">
    <source>
        <dbReference type="EMBL" id="QEN04103.1"/>
    </source>
</evidence>
<dbReference type="HAMAP" id="MF_00028">
    <property type="entry name" value="CobQ"/>
    <property type="match status" value="1"/>
</dbReference>
<dbReference type="SUPFAM" id="SSF52317">
    <property type="entry name" value="Class I glutamine amidotransferase-like"/>
    <property type="match status" value="1"/>
</dbReference>
<feature type="active site" evidence="4">
    <location>
        <position position="432"/>
    </location>
</feature>
<dbReference type="InterPro" id="IPR047045">
    <property type="entry name" value="CobQ_N"/>
</dbReference>
<dbReference type="GO" id="GO:0003824">
    <property type="term" value="F:catalytic activity"/>
    <property type="evidence" value="ECO:0007669"/>
    <property type="project" value="InterPro"/>
</dbReference>
<evidence type="ECO:0000259" key="5">
    <source>
        <dbReference type="Pfam" id="PF01656"/>
    </source>
</evidence>
<feature type="domain" description="CobB/CobQ-like glutamine amidotransferase" evidence="6">
    <location>
        <begin position="253"/>
        <end position="439"/>
    </location>
</feature>
<dbReference type="RefSeq" id="WP_149567360.1">
    <property type="nucleotide sequence ID" value="NZ_CP035807.1"/>
</dbReference>
<protein>
    <recommendedName>
        <fullName evidence="4">Cobyric acid synthase</fullName>
    </recommendedName>
</protein>
<feature type="active site" description="Nucleophile" evidence="4">
    <location>
        <position position="330"/>
    </location>
</feature>
<dbReference type="Pfam" id="PF07685">
    <property type="entry name" value="GATase_3"/>
    <property type="match status" value="1"/>
</dbReference>
<feature type="domain" description="CobQ/CobB/MinD/ParA nucleotide binding" evidence="5">
    <location>
        <begin position="5"/>
        <end position="230"/>
    </location>
</feature>
<dbReference type="Gene3D" id="3.40.50.880">
    <property type="match status" value="1"/>
</dbReference>
<dbReference type="EMBL" id="CP035807">
    <property type="protein sequence ID" value="QEN04103.1"/>
    <property type="molecule type" value="Genomic_DNA"/>
</dbReference>
<proteinExistence type="inferred from homology"/>
<dbReference type="InterPro" id="IPR033949">
    <property type="entry name" value="CobQ_GATase1"/>
</dbReference>
<dbReference type="KEGG" id="sper:EW093_05105"/>
<name>A0A5C1Q7Q2_9SPIO</name>
<dbReference type="PROSITE" id="PS51274">
    <property type="entry name" value="GATASE_COBBQ"/>
    <property type="match status" value="1"/>
</dbReference>
<dbReference type="PANTHER" id="PTHR21343:SF1">
    <property type="entry name" value="COBYRIC ACID SYNTHASE"/>
    <property type="match status" value="1"/>
</dbReference>
<sequence>MGKSLMIMGTASSVGKSVITTGLCRLFYNKGINVYPFKSQNMALNSYITSDGKEMGRAQVVQAEAAGKIPSVKMNPILIKPSSDTESQIIVMGKILENMNASNYHNYKPRLKEIVSECYFELENESDLVIIEGAGSPAEINLREGDLVNMGMAEISNSPVILVGDIDKGGVFASLYGTIKLLSPNEQKRIKGVIINKFRGDIKLLEPGLKMLEELIDIPVLGVIPWNDIDIEDEDSLTNRFNNRQSGGVVELTVLKYPHISNYTDFTYLESLEDVNVRYVSKGDPIGYTDVIVIPGSKSVVTDFNFLKSCGWDREIYKHNKEGRLIIGICGGFQMLGKRIEDPHCVEGDIKSSNGLGLLDMVTSFETEKRTIQNSGVITEIDGEFSSLSGISVQGYEIHMGSTISNENYFLKDQSGFYDGAVKGNVIGTYFHGIFDSSEFTSTLISKIKRDKGLDIDTNIIDYKTYKDLEFNKLAELYKQNLDMDKIKRIIEDWA</sequence>
<dbReference type="Gene3D" id="3.40.50.300">
    <property type="entry name" value="P-loop containing nucleotide triphosphate hydrolases"/>
    <property type="match status" value="1"/>
</dbReference>
<comment type="function">
    <text evidence="4">Catalyzes amidations at positions B, D, E, and G on adenosylcobyrinic A,C-diamide. NH(2) groups are provided by glutamine, and one molecule of ATP is hydrogenolyzed for each amidation.</text>
</comment>
<comment type="pathway">
    <text evidence="1 4">Cofactor biosynthesis; adenosylcobalamin biosynthesis.</text>
</comment>
<keyword evidence="3 4" id="KW-0315">Glutamine amidotransferase</keyword>
<keyword evidence="8" id="KW-1185">Reference proteome</keyword>
<evidence type="ECO:0000256" key="1">
    <source>
        <dbReference type="ARBA" id="ARBA00004953"/>
    </source>
</evidence>
<evidence type="ECO:0000256" key="2">
    <source>
        <dbReference type="ARBA" id="ARBA00022573"/>
    </source>
</evidence>
<keyword evidence="2 4" id="KW-0169">Cobalamin biosynthesis</keyword>
<dbReference type="SUPFAM" id="SSF52540">
    <property type="entry name" value="P-loop containing nucleoside triphosphate hydrolases"/>
    <property type="match status" value="1"/>
</dbReference>
<evidence type="ECO:0000259" key="6">
    <source>
        <dbReference type="Pfam" id="PF07685"/>
    </source>
</evidence>